<dbReference type="Proteomes" id="UP001497382">
    <property type="component" value="Unassembled WGS sequence"/>
</dbReference>
<dbReference type="AlphaFoldDB" id="A0AAV1Z906"/>
<name>A0AAV1Z906_9ARAC</name>
<sequence>MLISAAARDSGTAVVVVMETISKLLKNVKLSV</sequence>
<organism evidence="1 2">
    <name type="scientific">Larinioides sclopetarius</name>
    <dbReference type="NCBI Taxonomy" id="280406"/>
    <lineage>
        <taxon>Eukaryota</taxon>
        <taxon>Metazoa</taxon>
        <taxon>Ecdysozoa</taxon>
        <taxon>Arthropoda</taxon>
        <taxon>Chelicerata</taxon>
        <taxon>Arachnida</taxon>
        <taxon>Araneae</taxon>
        <taxon>Araneomorphae</taxon>
        <taxon>Entelegynae</taxon>
        <taxon>Araneoidea</taxon>
        <taxon>Araneidae</taxon>
        <taxon>Larinioides</taxon>
    </lineage>
</organism>
<gene>
    <name evidence="1" type="ORF">LARSCL_LOCUS3281</name>
</gene>
<accession>A0AAV1Z906</accession>
<protein>
    <submittedName>
        <fullName evidence="1">Uncharacterized protein</fullName>
    </submittedName>
</protein>
<reference evidence="1 2" key="1">
    <citation type="submission" date="2024-04" db="EMBL/GenBank/DDBJ databases">
        <authorList>
            <person name="Rising A."/>
            <person name="Reimegard J."/>
            <person name="Sonavane S."/>
            <person name="Akerstrom W."/>
            <person name="Nylinder S."/>
            <person name="Hedman E."/>
            <person name="Kallberg Y."/>
        </authorList>
    </citation>
    <scope>NUCLEOTIDE SEQUENCE [LARGE SCALE GENOMIC DNA]</scope>
</reference>
<comment type="caution">
    <text evidence="1">The sequence shown here is derived from an EMBL/GenBank/DDBJ whole genome shotgun (WGS) entry which is preliminary data.</text>
</comment>
<evidence type="ECO:0000313" key="1">
    <source>
        <dbReference type="EMBL" id="CAL1266797.1"/>
    </source>
</evidence>
<evidence type="ECO:0000313" key="2">
    <source>
        <dbReference type="Proteomes" id="UP001497382"/>
    </source>
</evidence>
<dbReference type="EMBL" id="CAXIEN010000024">
    <property type="protein sequence ID" value="CAL1266797.1"/>
    <property type="molecule type" value="Genomic_DNA"/>
</dbReference>
<proteinExistence type="predicted"/>
<keyword evidence="2" id="KW-1185">Reference proteome</keyword>